<organism evidence="1 2">
    <name type="scientific">Clydaea vesicula</name>
    <dbReference type="NCBI Taxonomy" id="447962"/>
    <lineage>
        <taxon>Eukaryota</taxon>
        <taxon>Fungi</taxon>
        <taxon>Fungi incertae sedis</taxon>
        <taxon>Chytridiomycota</taxon>
        <taxon>Chytridiomycota incertae sedis</taxon>
        <taxon>Chytridiomycetes</taxon>
        <taxon>Lobulomycetales</taxon>
        <taxon>Lobulomycetaceae</taxon>
        <taxon>Clydaea</taxon>
    </lineage>
</organism>
<protein>
    <submittedName>
        <fullName evidence="1">Uncharacterized protein</fullName>
    </submittedName>
</protein>
<dbReference type="AlphaFoldDB" id="A0AAD5UA32"/>
<sequence length="347" mass="41292">MNPVDIKNIENEMKHSIVNQKREPVYFAEVTKTGLGVTQNFDGKVFQYNEAIHSTTPTQPESLSNSFYLGGYKKNGTTEFDKMDKQNSFSDLSSNSSNRLNFDENFQKKLDLQNELRFFEKIQKKELEQKRQLSAENRKQIGQNSYFPFGNKCTKKKYISEEEYNKFIEEKNSIANYQRLLNNQILEKKMKDYQIKEDEKILMQQHIKDDYWKPQYRNHKEFEGRKNFNNRFSERNLTFDPISGRSMPHYEPNSKSKVYGEFDFNPNLKPSNEYHNSLKIPEEVIVKSRYPKNKTDNEDYHFDFGREGCGAPILNEYNQLDPMLTVVRSKNSKLEKLRMYNFDQFES</sequence>
<gene>
    <name evidence="1" type="ORF">HK099_005719</name>
</gene>
<accession>A0AAD5UA32</accession>
<proteinExistence type="predicted"/>
<name>A0AAD5UA32_9FUNG</name>
<dbReference type="Proteomes" id="UP001211065">
    <property type="component" value="Unassembled WGS sequence"/>
</dbReference>
<evidence type="ECO:0000313" key="1">
    <source>
        <dbReference type="EMBL" id="KAJ3226013.1"/>
    </source>
</evidence>
<reference evidence="1" key="1">
    <citation type="submission" date="2020-05" db="EMBL/GenBank/DDBJ databases">
        <title>Phylogenomic resolution of chytrid fungi.</title>
        <authorList>
            <person name="Stajich J.E."/>
            <person name="Amses K."/>
            <person name="Simmons R."/>
            <person name="Seto K."/>
            <person name="Myers J."/>
            <person name="Bonds A."/>
            <person name="Quandt C.A."/>
            <person name="Barry K."/>
            <person name="Liu P."/>
            <person name="Grigoriev I."/>
            <person name="Longcore J.E."/>
            <person name="James T.Y."/>
        </authorList>
    </citation>
    <scope>NUCLEOTIDE SEQUENCE</scope>
    <source>
        <strain evidence="1">JEL0476</strain>
    </source>
</reference>
<keyword evidence="2" id="KW-1185">Reference proteome</keyword>
<comment type="caution">
    <text evidence="1">The sequence shown here is derived from an EMBL/GenBank/DDBJ whole genome shotgun (WGS) entry which is preliminary data.</text>
</comment>
<dbReference type="EMBL" id="JADGJW010000046">
    <property type="protein sequence ID" value="KAJ3226013.1"/>
    <property type="molecule type" value="Genomic_DNA"/>
</dbReference>
<evidence type="ECO:0000313" key="2">
    <source>
        <dbReference type="Proteomes" id="UP001211065"/>
    </source>
</evidence>